<feature type="domain" description="KilA-N DNA-binding" evidence="1">
    <location>
        <begin position="16"/>
        <end position="100"/>
    </location>
</feature>
<keyword evidence="3" id="KW-1185">Reference proteome</keyword>
<sequence length="124" mass="14393">MKKEDNLINPDEIISNKIYLIRNQKVMLDRDLAELYQVETKRLKEAVRRNLNRFPDDFMFELTKNETQNLRSQIATSSWGGSRYVPMVFTEQGVAMLSSVLNSDRAIAVNKKIRNVIARNEAIC</sequence>
<dbReference type="Proteomes" id="UP000238882">
    <property type="component" value="Unassembled WGS sequence"/>
</dbReference>
<gene>
    <name evidence="2" type="ORF">BTO18_04105</name>
</gene>
<protein>
    <submittedName>
        <fullName evidence="2">DNA-binding protein</fullName>
    </submittedName>
</protein>
<evidence type="ECO:0000259" key="1">
    <source>
        <dbReference type="Pfam" id="PF10543"/>
    </source>
</evidence>
<organism evidence="2 3">
    <name type="scientific">Polaribacter porphyrae</name>
    <dbReference type="NCBI Taxonomy" id="1137780"/>
    <lineage>
        <taxon>Bacteria</taxon>
        <taxon>Pseudomonadati</taxon>
        <taxon>Bacteroidota</taxon>
        <taxon>Flavobacteriia</taxon>
        <taxon>Flavobacteriales</taxon>
        <taxon>Flavobacteriaceae</taxon>
    </lineage>
</organism>
<proteinExistence type="predicted"/>
<dbReference type="EMBL" id="MSCN01000001">
    <property type="protein sequence ID" value="PQJ78422.1"/>
    <property type="molecule type" value="Genomic_DNA"/>
</dbReference>
<evidence type="ECO:0000313" key="2">
    <source>
        <dbReference type="EMBL" id="PQJ78422.1"/>
    </source>
</evidence>
<keyword evidence="2" id="KW-0238">DNA-binding</keyword>
<evidence type="ECO:0000313" key="3">
    <source>
        <dbReference type="Proteomes" id="UP000238882"/>
    </source>
</evidence>
<dbReference type="RefSeq" id="WP_105015009.1">
    <property type="nucleotide sequence ID" value="NZ_MSCN01000001.1"/>
</dbReference>
<comment type="caution">
    <text evidence="2">The sequence shown here is derived from an EMBL/GenBank/DDBJ whole genome shotgun (WGS) entry which is preliminary data.</text>
</comment>
<dbReference type="InterPro" id="IPR018873">
    <property type="entry name" value="KilA-N_DNA-bd_domain"/>
</dbReference>
<dbReference type="AlphaFoldDB" id="A0A2S7WM84"/>
<dbReference type="Pfam" id="PF10543">
    <property type="entry name" value="ORF6N"/>
    <property type="match status" value="1"/>
</dbReference>
<name>A0A2S7WM84_9FLAO</name>
<accession>A0A2S7WM84</accession>
<reference evidence="2 3" key="1">
    <citation type="submission" date="2016-12" db="EMBL/GenBank/DDBJ databases">
        <title>Trade-off between light-utilization and light-protection in marine flavobacteria.</title>
        <authorList>
            <person name="Kumagai Y."/>
            <person name="Yoshizawa S."/>
            <person name="Kogure K."/>
            <person name="Iwasaki W."/>
        </authorList>
    </citation>
    <scope>NUCLEOTIDE SEQUENCE [LARGE SCALE GENOMIC DNA]</scope>
    <source>
        <strain evidence="2 3">NBRC 108759</strain>
    </source>
</reference>
<dbReference type="OrthoDB" id="9816206at2"/>
<dbReference type="GO" id="GO:0003677">
    <property type="term" value="F:DNA binding"/>
    <property type="evidence" value="ECO:0007669"/>
    <property type="project" value="UniProtKB-KW"/>
</dbReference>